<sequence length="301" mass="31999">MNGAGENRVMNRTWNRIFAVGMCLGLAACGADPENPGTSPDASTCTLTANTAETSTVSPSGCPVLTRDTSACEAERKAQGLSGYWLQFSCRVSLSSTTTNGLKMVRAQADGQPDYKSFYFSSTNACYETYSGGIHNPNSIAAQRYTIDFPVVQDRLSQAMRGAIVGLALNGVPIFGNFAAPGDDIFTEAKTFDRCGAHPQNTGVYHYHSEPYALSYDDARFIGVMRDGYPIYGRKDADGSAPALDSVGGHTGVTADSPATPVYHYHVHEQTSTSSGTLGQKQWFLTTGTYRGAPGGCVGCN</sequence>
<dbReference type="AlphaFoldDB" id="A0AAC8TFH7"/>
<protein>
    <recommendedName>
        <fullName evidence="1">YHYH domain-containing protein</fullName>
    </recommendedName>
</protein>
<feature type="domain" description="YHYH" evidence="1">
    <location>
        <begin position="158"/>
        <end position="237"/>
    </location>
</feature>
<name>A0AAC8TFH7_9BACT</name>
<gene>
    <name evidence="2" type="ORF">AA314_05614</name>
</gene>
<evidence type="ECO:0000313" key="2">
    <source>
        <dbReference type="EMBL" id="AKJ03988.1"/>
    </source>
</evidence>
<dbReference type="Proteomes" id="UP000035579">
    <property type="component" value="Chromosome"/>
</dbReference>
<dbReference type="InterPro" id="IPR025924">
    <property type="entry name" value="YHYH_dom"/>
</dbReference>
<evidence type="ECO:0000313" key="3">
    <source>
        <dbReference type="Proteomes" id="UP000035579"/>
    </source>
</evidence>
<accession>A0AAC8TFH7</accession>
<organism evidence="2 3">
    <name type="scientific">Archangium gephyra</name>
    <dbReference type="NCBI Taxonomy" id="48"/>
    <lineage>
        <taxon>Bacteria</taxon>
        <taxon>Pseudomonadati</taxon>
        <taxon>Myxococcota</taxon>
        <taxon>Myxococcia</taxon>
        <taxon>Myxococcales</taxon>
        <taxon>Cystobacterineae</taxon>
        <taxon>Archangiaceae</taxon>
        <taxon>Archangium</taxon>
    </lineage>
</organism>
<proteinExistence type="predicted"/>
<dbReference type="Pfam" id="PF14240">
    <property type="entry name" value="YHYH"/>
    <property type="match status" value="1"/>
</dbReference>
<evidence type="ECO:0000259" key="1">
    <source>
        <dbReference type="Pfam" id="PF14240"/>
    </source>
</evidence>
<reference evidence="2 3" key="1">
    <citation type="submission" date="2015-05" db="EMBL/GenBank/DDBJ databases">
        <title>Genome assembly of Archangium gephyra DSM 2261.</title>
        <authorList>
            <person name="Sharma G."/>
            <person name="Subramanian S."/>
        </authorList>
    </citation>
    <scope>NUCLEOTIDE SEQUENCE [LARGE SCALE GENOMIC DNA]</scope>
    <source>
        <strain evidence="2 3">DSM 2261</strain>
    </source>
</reference>
<dbReference type="KEGG" id="age:AA314_05614"/>
<dbReference type="EMBL" id="CP011509">
    <property type="protein sequence ID" value="AKJ03988.1"/>
    <property type="molecule type" value="Genomic_DNA"/>
</dbReference>